<dbReference type="OrthoDB" id="947434at2"/>
<feature type="domain" description="Outer membrane protein beta-barrel" evidence="1">
    <location>
        <begin position="17"/>
        <end position="167"/>
    </location>
</feature>
<evidence type="ECO:0000259" key="1">
    <source>
        <dbReference type="Pfam" id="PF13568"/>
    </source>
</evidence>
<dbReference type="SUPFAM" id="SSF56925">
    <property type="entry name" value="OMPA-like"/>
    <property type="match status" value="1"/>
</dbReference>
<dbReference type="InterPro" id="IPR025665">
    <property type="entry name" value="Beta-barrel_OMP_2"/>
</dbReference>
<dbReference type="AlphaFoldDB" id="V6SIV9"/>
<dbReference type="RefSeq" id="WP_023580064.1">
    <property type="nucleotide sequence ID" value="NZ_AVGG01000018.1"/>
</dbReference>
<comment type="caution">
    <text evidence="2">The sequence shown here is derived from an EMBL/GenBank/DDBJ whole genome shotgun (WGS) entry which is preliminary data.</text>
</comment>
<gene>
    <name evidence="2" type="ORF">FLJC2902T_25020</name>
</gene>
<reference evidence="2 3" key="1">
    <citation type="submission" date="2013-08" db="EMBL/GenBank/DDBJ databases">
        <title>Flavobacterium limnosediminis JC2902 genome sequencing.</title>
        <authorList>
            <person name="Lee K."/>
            <person name="Yi H."/>
            <person name="Park S."/>
            <person name="Chun J."/>
        </authorList>
    </citation>
    <scope>NUCLEOTIDE SEQUENCE [LARGE SCALE GENOMIC DNA]</scope>
    <source>
        <strain evidence="2 3">JC2902</strain>
    </source>
</reference>
<sequence>MKNFFCLGLLLSGLFGFSQQREKGTIEVTPIVGYATSNYYSNENLSNDPISSVNFGVNGDYYFNNRWSLRSGLLLQTMGSEYSVPELLMYNIEEKLTYLTIPVNANWHFGSTRKWNLNFGPSLGFLMSAKANDEDIKSMVNSFQLGLNYGIGYKIEIKENIGILIDYQGMSGLTELNNDGGDIKIKNAYSSFNLGCVIQL</sequence>
<keyword evidence="3" id="KW-1185">Reference proteome</keyword>
<evidence type="ECO:0000313" key="2">
    <source>
        <dbReference type="EMBL" id="ESU26531.1"/>
    </source>
</evidence>
<dbReference type="PATRIC" id="fig|1341181.4.peg.2463"/>
<name>V6SIV9_9FLAO</name>
<evidence type="ECO:0000313" key="3">
    <source>
        <dbReference type="Proteomes" id="UP000018004"/>
    </source>
</evidence>
<dbReference type="Pfam" id="PF13568">
    <property type="entry name" value="OMP_b-brl_2"/>
    <property type="match status" value="1"/>
</dbReference>
<dbReference type="eggNOG" id="ENOG503356A">
    <property type="taxonomic scope" value="Bacteria"/>
</dbReference>
<dbReference type="Gene3D" id="2.40.160.20">
    <property type="match status" value="1"/>
</dbReference>
<accession>V6SIV9</accession>
<dbReference type="InterPro" id="IPR011250">
    <property type="entry name" value="OMP/PagP_B-barrel"/>
</dbReference>
<dbReference type="Proteomes" id="UP000018004">
    <property type="component" value="Unassembled WGS sequence"/>
</dbReference>
<proteinExistence type="predicted"/>
<organism evidence="2 3">
    <name type="scientific">Flavobacterium limnosediminis JC2902</name>
    <dbReference type="NCBI Taxonomy" id="1341181"/>
    <lineage>
        <taxon>Bacteria</taxon>
        <taxon>Pseudomonadati</taxon>
        <taxon>Bacteroidota</taxon>
        <taxon>Flavobacteriia</taxon>
        <taxon>Flavobacteriales</taxon>
        <taxon>Flavobacteriaceae</taxon>
        <taxon>Flavobacterium</taxon>
    </lineage>
</organism>
<dbReference type="EMBL" id="AVGG01000018">
    <property type="protein sequence ID" value="ESU26531.1"/>
    <property type="molecule type" value="Genomic_DNA"/>
</dbReference>
<dbReference type="STRING" id="1341181.FLJC2902T_25020"/>
<protein>
    <recommendedName>
        <fullName evidence="1">Outer membrane protein beta-barrel domain-containing protein</fullName>
    </recommendedName>
</protein>